<feature type="non-terminal residue" evidence="1">
    <location>
        <position position="131"/>
    </location>
</feature>
<protein>
    <submittedName>
        <fullName evidence="1">Uncharacterized protein</fullName>
    </submittedName>
</protein>
<name>A0A7J6PCB1_PEROL</name>
<accession>A0A7J6PCB1</accession>
<evidence type="ECO:0000313" key="1">
    <source>
        <dbReference type="EMBL" id="KAF4693557.1"/>
    </source>
</evidence>
<feature type="non-terminal residue" evidence="1">
    <location>
        <position position="1"/>
    </location>
</feature>
<dbReference type="AlphaFoldDB" id="A0A7J6PCB1"/>
<gene>
    <name evidence="1" type="ORF">FOZ62_017901</name>
</gene>
<reference evidence="1 2" key="1">
    <citation type="submission" date="2020-04" db="EMBL/GenBank/DDBJ databases">
        <title>Perkinsus olseni comparative genomics.</title>
        <authorList>
            <person name="Bogema D.R."/>
        </authorList>
    </citation>
    <scope>NUCLEOTIDE SEQUENCE [LARGE SCALE GENOMIC DNA]</scope>
    <source>
        <strain evidence="1">ATCC PRA-205</strain>
    </source>
</reference>
<dbReference type="Proteomes" id="UP000574390">
    <property type="component" value="Unassembled WGS sequence"/>
</dbReference>
<comment type="caution">
    <text evidence="1">The sequence shown here is derived from an EMBL/GenBank/DDBJ whole genome shotgun (WGS) entry which is preliminary data.</text>
</comment>
<organism evidence="1 2">
    <name type="scientific">Perkinsus olseni</name>
    <name type="common">Perkinsus atlanticus</name>
    <dbReference type="NCBI Taxonomy" id="32597"/>
    <lineage>
        <taxon>Eukaryota</taxon>
        <taxon>Sar</taxon>
        <taxon>Alveolata</taxon>
        <taxon>Perkinsozoa</taxon>
        <taxon>Perkinsea</taxon>
        <taxon>Perkinsida</taxon>
        <taxon>Perkinsidae</taxon>
        <taxon>Perkinsus</taxon>
    </lineage>
</organism>
<dbReference type="EMBL" id="JABANM010036030">
    <property type="protein sequence ID" value="KAF4693557.1"/>
    <property type="molecule type" value="Genomic_DNA"/>
</dbReference>
<sequence length="131" mass="14690">NLADRLTRPGDIEEPIGDWDEVSSEVMIDPVIAFRGDTMVLSDSEGWDAVDDELDAVDPAFVPECAVADTFSWYPEFKKRLRSHPECSFARSFSVDSSMGLLLSRQFRSDGEDDYVPVIPSGELQDELIEK</sequence>
<evidence type="ECO:0000313" key="2">
    <source>
        <dbReference type="Proteomes" id="UP000574390"/>
    </source>
</evidence>
<proteinExistence type="predicted"/>